<dbReference type="GO" id="GO:0017001">
    <property type="term" value="P:antibiotic catabolic process"/>
    <property type="evidence" value="ECO:0007669"/>
    <property type="project" value="UniProtKB-ARBA"/>
</dbReference>
<name>A0A9W6CR42_XANFL</name>
<sequence>MNADASGAEAIAPGSTLRVLEPVPGVLAFYDGRIPGVRLHGPQENWLDDGAFALGIASYAVIDGDDALVYDAHITLAHARFIRRTLEEKGARRIRVVLSHWHDDHVAGNAAFADCEIIANRETDALLRANRARLEAADPPINPLVLPNLLFDDRLSLMVGTLPVELVHLDIHSRDGTVALLPGGILLAGDTLEDPVTYVDEPDRLAAHLIGLKRLAALGATRILPCHGDPDVIAAGGYGPALIDATRLYVEKLLRVKAEPALAGLDLRAFAAEAFATGAISYFEPYEAVHRRNVEAVAALG</sequence>
<evidence type="ECO:0000313" key="3">
    <source>
        <dbReference type="EMBL" id="GLI24230.1"/>
    </source>
</evidence>
<feature type="domain" description="Metallo-beta-lactamase" evidence="2">
    <location>
        <begin position="55"/>
        <end position="227"/>
    </location>
</feature>
<organism evidence="3 5">
    <name type="scientific">Xanthobacter flavus</name>
    <dbReference type="NCBI Taxonomy" id="281"/>
    <lineage>
        <taxon>Bacteria</taxon>
        <taxon>Pseudomonadati</taxon>
        <taxon>Pseudomonadota</taxon>
        <taxon>Alphaproteobacteria</taxon>
        <taxon>Hyphomicrobiales</taxon>
        <taxon>Xanthobacteraceae</taxon>
        <taxon>Xanthobacter</taxon>
    </lineage>
</organism>
<proteinExistence type="inferred from homology"/>
<dbReference type="InterPro" id="IPR050855">
    <property type="entry name" value="NDM-1-like"/>
</dbReference>
<dbReference type="PANTHER" id="PTHR42951">
    <property type="entry name" value="METALLO-BETA-LACTAMASE DOMAIN-CONTAINING"/>
    <property type="match status" value="1"/>
</dbReference>
<dbReference type="PANTHER" id="PTHR42951:SF4">
    <property type="entry name" value="ACYL-COENZYME A THIOESTERASE MBLAC2"/>
    <property type="match status" value="1"/>
</dbReference>
<dbReference type="RefSeq" id="WP_281809019.1">
    <property type="nucleotide sequence ID" value="NZ_BSDO01000006.1"/>
</dbReference>
<dbReference type="Proteomes" id="UP001144397">
    <property type="component" value="Unassembled WGS sequence"/>
</dbReference>
<dbReference type="Pfam" id="PF00753">
    <property type="entry name" value="Lactamase_B"/>
    <property type="match status" value="1"/>
</dbReference>
<dbReference type="InterPro" id="IPR001279">
    <property type="entry name" value="Metallo-B-lactamas"/>
</dbReference>
<evidence type="ECO:0000313" key="4">
    <source>
        <dbReference type="EMBL" id="MDR6335220.1"/>
    </source>
</evidence>
<dbReference type="SMART" id="SM00849">
    <property type="entry name" value="Lactamase_B"/>
    <property type="match status" value="1"/>
</dbReference>
<gene>
    <name evidence="4" type="ORF">GGQ86_003715</name>
    <name evidence="3" type="ORF">XFLAVUS301_39040</name>
</gene>
<dbReference type="EMBL" id="BSDO01000006">
    <property type="protein sequence ID" value="GLI24230.1"/>
    <property type="molecule type" value="Genomic_DNA"/>
</dbReference>
<comment type="similarity">
    <text evidence="1">Belongs to the metallo-beta-lactamase superfamily. Class-B beta-lactamase family.</text>
</comment>
<dbReference type="InterPro" id="IPR036866">
    <property type="entry name" value="RibonucZ/Hydroxyglut_hydro"/>
</dbReference>
<dbReference type="SUPFAM" id="SSF56281">
    <property type="entry name" value="Metallo-hydrolase/oxidoreductase"/>
    <property type="match status" value="1"/>
</dbReference>
<dbReference type="GeneID" id="95764679"/>
<reference evidence="4 6" key="2">
    <citation type="submission" date="2023-07" db="EMBL/GenBank/DDBJ databases">
        <title>Genomic Encyclopedia of Type Strains, Phase IV (KMG-IV): sequencing the most valuable type-strain genomes for metagenomic binning, comparative biology and taxonomic classification.</title>
        <authorList>
            <person name="Goeker M."/>
        </authorList>
    </citation>
    <scope>NUCLEOTIDE SEQUENCE [LARGE SCALE GENOMIC DNA]</scope>
    <source>
        <strain evidence="4 6">DSM 338</strain>
    </source>
</reference>
<accession>A0A9W6CR42</accession>
<evidence type="ECO:0000313" key="6">
    <source>
        <dbReference type="Proteomes" id="UP001245370"/>
    </source>
</evidence>
<keyword evidence="6" id="KW-1185">Reference proteome</keyword>
<dbReference type="AlphaFoldDB" id="A0A9W6CR42"/>
<evidence type="ECO:0000256" key="1">
    <source>
        <dbReference type="ARBA" id="ARBA00005250"/>
    </source>
</evidence>
<comment type="caution">
    <text evidence="3">The sequence shown here is derived from an EMBL/GenBank/DDBJ whole genome shotgun (WGS) entry which is preliminary data.</text>
</comment>
<evidence type="ECO:0000313" key="5">
    <source>
        <dbReference type="Proteomes" id="UP001144397"/>
    </source>
</evidence>
<dbReference type="EMBL" id="JAVDPY010000007">
    <property type="protein sequence ID" value="MDR6335220.1"/>
    <property type="molecule type" value="Genomic_DNA"/>
</dbReference>
<dbReference type="Gene3D" id="3.60.15.10">
    <property type="entry name" value="Ribonuclease Z/Hydroxyacylglutathione hydrolase-like"/>
    <property type="match status" value="1"/>
</dbReference>
<evidence type="ECO:0000259" key="2">
    <source>
        <dbReference type="SMART" id="SM00849"/>
    </source>
</evidence>
<protein>
    <submittedName>
        <fullName evidence="4">Glyoxylase-like metal-dependent hydrolase (Beta-lactamase superfamily II)</fullName>
    </submittedName>
    <submittedName>
        <fullName evidence="3">MBL fold metallo-hydrolase</fullName>
    </submittedName>
</protein>
<dbReference type="Proteomes" id="UP001245370">
    <property type="component" value="Unassembled WGS sequence"/>
</dbReference>
<reference evidence="3" key="1">
    <citation type="submission" date="2022-12" db="EMBL/GenBank/DDBJ databases">
        <title>Reference genome sequencing for broad-spectrum identification of bacterial and archaeal isolates by mass spectrometry.</title>
        <authorList>
            <person name="Sekiguchi Y."/>
            <person name="Tourlousse D.M."/>
        </authorList>
    </citation>
    <scope>NUCLEOTIDE SEQUENCE</scope>
    <source>
        <strain evidence="3">301</strain>
    </source>
</reference>